<proteinExistence type="predicted"/>
<protein>
    <submittedName>
        <fullName evidence="1">Uncharacterized protein</fullName>
    </submittedName>
</protein>
<dbReference type="EMBL" id="JBJKFK010006276">
    <property type="protein sequence ID" value="KAL3307886.1"/>
    <property type="molecule type" value="Genomic_DNA"/>
</dbReference>
<dbReference type="Proteomes" id="UP001626550">
    <property type="component" value="Unassembled WGS sequence"/>
</dbReference>
<dbReference type="AlphaFoldDB" id="A0ABD2PNA3"/>
<reference evidence="1 2" key="1">
    <citation type="submission" date="2024-11" db="EMBL/GenBank/DDBJ databases">
        <title>Adaptive evolution of stress response genes in parasites aligns with host niche diversity.</title>
        <authorList>
            <person name="Hahn C."/>
            <person name="Resl P."/>
        </authorList>
    </citation>
    <scope>NUCLEOTIDE SEQUENCE [LARGE SCALE GENOMIC DNA]</scope>
    <source>
        <strain evidence="1">EGGRZ-B1_66</strain>
        <tissue evidence="1">Body</tissue>
    </source>
</reference>
<organism evidence="1 2">
    <name type="scientific">Cichlidogyrus casuarinus</name>
    <dbReference type="NCBI Taxonomy" id="1844966"/>
    <lineage>
        <taxon>Eukaryota</taxon>
        <taxon>Metazoa</taxon>
        <taxon>Spiralia</taxon>
        <taxon>Lophotrochozoa</taxon>
        <taxon>Platyhelminthes</taxon>
        <taxon>Monogenea</taxon>
        <taxon>Monopisthocotylea</taxon>
        <taxon>Dactylogyridea</taxon>
        <taxon>Ancyrocephalidae</taxon>
        <taxon>Cichlidogyrus</taxon>
    </lineage>
</organism>
<accession>A0ABD2PNA3</accession>
<sequence>MIARQPNDINTEAILLIRKLGMSLRNQRQFVPYFLRLLKFPEITSQYMGQEFLKTIKRFKKLAFDVHYPQTIYSRFSWSRLHSLDNVDPVCDRHAFLSKEVEMWASRVEASAPNKKRTSAEKELALHVIERFEQLINNKMLNHWKLDLREWFPQNNDMVLPLTHKLCKRLFIFN</sequence>
<comment type="caution">
    <text evidence="1">The sequence shown here is derived from an EMBL/GenBank/DDBJ whole genome shotgun (WGS) entry which is preliminary data.</text>
</comment>
<gene>
    <name evidence="1" type="ORF">Ciccas_013590</name>
</gene>
<name>A0ABD2PNA3_9PLAT</name>
<evidence type="ECO:0000313" key="1">
    <source>
        <dbReference type="EMBL" id="KAL3307886.1"/>
    </source>
</evidence>
<keyword evidence="2" id="KW-1185">Reference proteome</keyword>
<evidence type="ECO:0000313" key="2">
    <source>
        <dbReference type="Proteomes" id="UP001626550"/>
    </source>
</evidence>